<feature type="domain" description="Fumarylacetoacetase-like C-terminal" evidence="2">
    <location>
        <begin position="5"/>
        <end position="188"/>
    </location>
</feature>
<dbReference type="InterPro" id="IPR011234">
    <property type="entry name" value="Fumarylacetoacetase-like_C"/>
</dbReference>
<dbReference type="PANTHER" id="PTHR11820:SF7">
    <property type="entry name" value="ACYLPYRUVASE FAHD1, MITOCHONDRIAL"/>
    <property type="match status" value="1"/>
</dbReference>
<keyword evidence="5" id="KW-1185">Reference proteome</keyword>
<evidence type="ECO:0000313" key="5">
    <source>
        <dbReference type="Proteomes" id="UP000054985"/>
    </source>
</evidence>
<evidence type="ECO:0000313" key="4">
    <source>
        <dbReference type="EMBL" id="STX63563.1"/>
    </source>
</evidence>
<dbReference type="GO" id="GO:0050385">
    <property type="term" value="F:ureidoglycolate lyase activity"/>
    <property type="evidence" value="ECO:0007669"/>
    <property type="project" value="UniProtKB-EC"/>
</dbReference>
<proteinExistence type="predicted"/>
<evidence type="ECO:0000313" key="6">
    <source>
        <dbReference type="Proteomes" id="UP000254040"/>
    </source>
</evidence>
<organism evidence="4 6">
    <name type="scientific">Legionella moravica</name>
    <dbReference type="NCBI Taxonomy" id="39962"/>
    <lineage>
        <taxon>Bacteria</taxon>
        <taxon>Pseudomonadati</taxon>
        <taxon>Pseudomonadota</taxon>
        <taxon>Gammaproteobacteria</taxon>
        <taxon>Legionellales</taxon>
        <taxon>Legionellaceae</taxon>
        <taxon>Legionella</taxon>
    </lineage>
</organism>
<dbReference type="STRING" id="39962.Lmor_3093"/>
<dbReference type="InterPro" id="IPR036663">
    <property type="entry name" value="Fumarylacetoacetase_C_sf"/>
</dbReference>
<reference evidence="3 5" key="1">
    <citation type="submission" date="2015-11" db="EMBL/GenBank/DDBJ databases">
        <title>Genomic analysis of 38 Legionella species identifies large and diverse effector repertoires.</title>
        <authorList>
            <person name="Burstein D."/>
            <person name="Amaro F."/>
            <person name="Zusman T."/>
            <person name="Lifshitz Z."/>
            <person name="Cohen O."/>
            <person name="Gilbert J.A."/>
            <person name="Pupko T."/>
            <person name="Shuman H.A."/>
            <person name="Segal G."/>
        </authorList>
    </citation>
    <scope>NUCLEOTIDE SEQUENCE [LARGE SCALE GENOMIC DNA]</scope>
    <source>
        <strain evidence="3 5">ATCC 43877</strain>
    </source>
</reference>
<dbReference type="OrthoDB" id="9805307at2"/>
<dbReference type="Pfam" id="PF01557">
    <property type="entry name" value="FAA_hydrolase"/>
    <property type="match status" value="1"/>
</dbReference>
<keyword evidence="1" id="KW-0479">Metal-binding</keyword>
<dbReference type="EMBL" id="UGOG01000001">
    <property type="protein sequence ID" value="STX63563.1"/>
    <property type="molecule type" value="Genomic_DNA"/>
</dbReference>
<accession>A0A378JY35</accession>
<evidence type="ECO:0000256" key="1">
    <source>
        <dbReference type="ARBA" id="ARBA00022723"/>
    </source>
</evidence>
<protein>
    <submittedName>
        <fullName evidence="4">2-keto-4-pentenoate hydratase/2-oxohepta-3-ene-1,7-dioic acid hydratase (Catechol pathway)</fullName>
    </submittedName>
    <submittedName>
        <fullName evidence="3">Ureidoglycolate lyase</fullName>
        <ecNumber evidence="3">4.3.2.3</ecNumber>
    </submittedName>
</protein>
<name>A0A378JY35_9GAMM</name>
<dbReference type="GO" id="GO:0018773">
    <property type="term" value="F:acetylpyruvate hydrolase activity"/>
    <property type="evidence" value="ECO:0007669"/>
    <property type="project" value="TreeGrafter"/>
</dbReference>
<dbReference type="EC" id="4.3.2.3" evidence="3"/>
<evidence type="ECO:0000259" key="2">
    <source>
        <dbReference type="Pfam" id="PF01557"/>
    </source>
</evidence>
<dbReference type="EMBL" id="LNYN01000042">
    <property type="protein sequence ID" value="KTD30986.1"/>
    <property type="molecule type" value="Genomic_DNA"/>
</dbReference>
<gene>
    <name evidence="4" type="primary">ycgM</name>
    <name evidence="3" type="ORF">Lmor_3093</name>
    <name evidence="4" type="ORF">NCTC12239_02508</name>
</gene>
<dbReference type="Proteomes" id="UP000254040">
    <property type="component" value="Unassembled WGS sequence"/>
</dbReference>
<dbReference type="Proteomes" id="UP000054985">
    <property type="component" value="Unassembled WGS sequence"/>
</dbReference>
<sequence length="210" mass="23692">MSFDKIVCVGKNYLDHAKELGDPVPEKPVLFLKPASVLKQASCWEEQLHLDFPSEDTAVQPECEIVLRIAQDGYQMTFEEAKNAISGITLGLDMTLRTRQSELKKQGHPWTTAKVFKDAAILGPWIPYSLFKDYLDTEFQLIIDGTPRQGAKGADMMMHPVDLLVYISQFFPLKSGDVIYTGTPAGVTSISRGTIAEVRWSHYFYTVQWK</sequence>
<dbReference type="RefSeq" id="WP_051190694.1">
    <property type="nucleotide sequence ID" value="NZ_CAAAJG010000017.1"/>
</dbReference>
<evidence type="ECO:0000313" key="3">
    <source>
        <dbReference type="EMBL" id="KTD30986.1"/>
    </source>
</evidence>
<reference evidence="4 6" key="2">
    <citation type="submission" date="2018-06" db="EMBL/GenBank/DDBJ databases">
        <authorList>
            <consortium name="Pathogen Informatics"/>
            <person name="Doyle S."/>
        </authorList>
    </citation>
    <scope>NUCLEOTIDE SEQUENCE [LARGE SCALE GENOMIC DNA]</scope>
    <source>
        <strain evidence="4 6">NCTC12239</strain>
    </source>
</reference>
<dbReference type="PANTHER" id="PTHR11820">
    <property type="entry name" value="ACYLPYRUVASE"/>
    <property type="match status" value="1"/>
</dbReference>
<dbReference type="AlphaFoldDB" id="A0A378JY35"/>
<keyword evidence="3" id="KW-0456">Lyase</keyword>
<dbReference type="SUPFAM" id="SSF56529">
    <property type="entry name" value="FAH"/>
    <property type="match status" value="1"/>
</dbReference>
<dbReference type="Gene3D" id="3.90.850.10">
    <property type="entry name" value="Fumarylacetoacetase-like, C-terminal domain"/>
    <property type="match status" value="1"/>
</dbReference>
<dbReference type="GO" id="GO:0046872">
    <property type="term" value="F:metal ion binding"/>
    <property type="evidence" value="ECO:0007669"/>
    <property type="project" value="UniProtKB-KW"/>
</dbReference>